<dbReference type="Gene3D" id="2.150.10.10">
    <property type="entry name" value="Serralysin-like metalloprotease, C-terminal"/>
    <property type="match status" value="14"/>
</dbReference>
<dbReference type="PANTHER" id="PTHR38340">
    <property type="entry name" value="S-LAYER PROTEIN"/>
    <property type="match status" value="1"/>
</dbReference>
<keyword evidence="8" id="KW-0472">Membrane</keyword>
<dbReference type="Proteomes" id="UP000578688">
    <property type="component" value="Unassembled WGS sequence"/>
</dbReference>
<protein>
    <submittedName>
        <fullName evidence="10">Ca2+-binding RTX toxin-like protein</fullName>
    </submittedName>
</protein>
<dbReference type="PRINTS" id="PR01488">
    <property type="entry name" value="RTXTOXINA"/>
</dbReference>
<evidence type="ECO:0000259" key="9">
    <source>
        <dbReference type="Pfam" id="PF06594"/>
    </source>
</evidence>
<evidence type="ECO:0000256" key="8">
    <source>
        <dbReference type="ARBA" id="ARBA00023136"/>
    </source>
</evidence>
<keyword evidence="6" id="KW-0106">Calcium</keyword>
<keyword evidence="11" id="KW-1185">Reference proteome</keyword>
<keyword evidence="7" id="KW-0843">Virulence</keyword>
<dbReference type="PANTHER" id="PTHR38340:SF1">
    <property type="entry name" value="S-LAYER PROTEIN"/>
    <property type="match status" value="1"/>
</dbReference>
<feature type="domain" description="Haemolysin-type calcium binding-related" evidence="9">
    <location>
        <begin position="768"/>
        <end position="808"/>
    </location>
</feature>
<evidence type="ECO:0000256" key="6">
    <source>
        <dbReference type="ARBA" id="ARBA00022837"/>
    </source>
</evidence>
<feature type="domain" description="Haemolysin-type calcium binding-related" evidence="9">
    <location>
        <begin position="257"/>
        <end position="292"/>
    </location>
</feature>
<feature type="domain" description="Haemolysin-type calcium binding-related" evidence="9">
    <location>
        <begin position="99"/>
        <end position="137"/>
    </location>
</feature>
<dbReference type="SUPFAM" id="SSF51120">
    <property type="entry name" value="beta-Roll"/>
    <property type="match status" value="15"/>
</dbReference>
<evidence type="ECO:0000313" key="11">
    <source>
        <dbReference type="Proteomes" id="UP000578688"/>
    </source>
</evidence>
<keyword evidence="3" id="KW-0964">Secreted</keyword>
<feature type="domain" description="Haemolysin-type calcium binding-related" evidence="9">
    <location>
        <begin position="1825"/>
        <end position="1864"/>
    </location>
</feature>
<sequence length="2064" mass="214158">MDIQGTNGNDTLIGSDVADQISGLGGDDLLIGGAGSDTLSGGLGNDTLRGGQGADTYRFSRGGGRDVIDDAGDDGFINRLEFDAGIMPEDVSCRRIDNDLVLSLVNSNDQVVVRNYFSNTSLPEIAEIIFANGPHWSPYEVRMRVENAPQGALMVGTSGADVLLGGATADTLDGGAGDDLLNGGSGDDLLLGGDGNDTLVSGLGFDTLIGGQGNDIYRLAADWGQVLINEQASGGFDVIELFNVSSISMQLQRVGNDLILLRRDTSDRVTISNYFSTSADGQSAIEEIRFSDQSWNRTHVLNLLSVGTPYNDNLTGTDAPDYLFAGMGDDQLSGLGGNDRLEGGAGNDTLYGGAGDDTLIGGDGDDWLDGGEGHNQLIGGMGNDTYVVDQPSSFIQEDADGGIDTVRSSTHHWLNYALENLILTGSANSDGFGNDLNNEVTGNAGNNYLEGREGNDLINGMDGNDVLLGGMGNDNLYGGAGNDNLNGGDGDDWLDGGEGYDQLIGGMGNDTYVMGRNYTSIIENDNGGIDTVRSSMTHMLGYALENLVLTGSAHIDGNGNELDNELTGNTGNNRLKGEAGNDRLYGLDGNDTLEGSVGNDSLYGGSGDDELIGGDGDDWLDGGDGFNRLVGGMGNDTYVIDQNKSSIYETPDGGLDTVRSSITFGLGYALENLVLTGTEHIDGFGNELNNEVIGNAGNNKLEGGAGNDYLDGGAGNDQLSGGAGNDTYFFSRGWGQDTIADNGNGLDVIRFAAGIMPSDIQALHRSGDLILNLKGSTDSIRVVGYFLNNGTGSNAIEEIRFANGQLWSFGQVHALALRGENGDDLLNGFNTADTLDGGAGNDTLNGAEGNDLLYGGDGNDVLNGGTGNDTMRGGFGNDTYVVDSLGDVILENSNEGIDTIESSISIPSPLSANIENLRLTGNGNLTGIGNSANNLITGNQGANYLVGNAGNDTLSGEGGNDTLEGGIGNDVYRFARGWGADTVQNYESLSNGLDAIEFAADIQPGDIRASRSGSNLVLSLNGSSDRITVTNYFQNDGATSYAVDEIRFANGTRWSISTIKAMVLLGTSGNDTLTGYASADSIIGGAGNDSIIGGSGNDTLDGGSGNDSIAGGFGDDRLVGGTGNDQLLGGSGNDLYTFARGWGQDVILDTEGALDVIDFAAGITPDDITVSHDGDDLLLKLLGSTDSIRVVGYFGTEGTAAVEQVRFVDGTQWLPEQLRSQVLQGDAGNDSLIGFASADVLMGQAGNDSLSGLAGNDTLYGGAGNDLLDGGDGDDLLSGDTGADTLIGGAGDDRYWVDADDVVIEAMDSGTDTIESRASWILGDNIENLILSGPAVEGIGNALNNDIQGGYGNNLLRGEAGDDRLNGGLGNDTLVGGTGNDTYVFDNYWGQDVIHNQDDGVGKHDVIEFAAFNPEHISFRRVADNLVFSRNNTQDTLTVIDFFQGDGTGPASIEEVRFGNGVVWTGDYIRNSTLQSSSGNDTLRGFSTNDGIAGDDGHDELYGLGGDDTLDGGAGDDRLFGGAGNDRLLGGLGNDSMEGGTGDDIYQVDSLDDAVIENPDAGIDTIESSVSLTLGSNIENLLLTGTTAINGTGNTLDNLLIGNEAANLLSGGAGADRLIGGAGNDTLSGGAGNDIYVFERGWGQDTLNNFDSSAGKRDTIEFGMGISPSDIGVRKSGSDLQLTLKGSDDRITITNALVLGWNATYVVNEVRFADGTVWNAEQLRTQSMQGGDGNDWLGGYNFDDLIVGGLGNDSLGGLGGNDTLDGGPGNDNLQGGYGNDVYLFTRGWGQDTIADVDVASGSADAIVFGEGITPEDIVFSHADGNLNLQLRGSTDSISVYGYFRFNTHVIEEIRFADGSVVTYQQLHQSFLTGGDGNDVRTGFPLNDLLSGGLGNDSLRGVNGNDTLLGGAGDDWLHGGFGDDLLQGGTGNDTLLGGAGSDTYLFGRGDGQDRIDNSEATADSLDTLSFSEGISAEQLWFRQSGNNLDVSLVGGSERITIANWYKGSAYQLDQFKSADGKTLLDGQVQGLVDAMAAFGVPAGAEGNLTTAQRDELNLVIAANWQ</sequence>
<dbReference type="PROSITE" id="PS00330">
    <property type="entry name" value="HEMOLYSIN_CALCIUM"/>
    <property type="match status" value="26"/>
</dbReference>
<evidence type="ECO:0000256" key="2">
    <source>
        <dbReference type="ARBA" id="ARBA00004613"/>
    </source>
</evidence>
<feature type="domain" description="Haemolysin-type calcium binding-related" evidence="9">
    <location>
        <begin position="1679"/>
        <end position="1722"/>
    </location>
</feature>
<proteinExistence type="predicted"/>
<accession>A0A7Y9XKC1</accession>
<dbReference type="GO" id="GO:0005576">
    <property type="term" value="C:extracellular region"/>
    <property type="evidence" value="ECO:0007669"/>
    <property type="project" value="UniProtKB-SubCell"/>
</dbReference>
<feature type="domain" description="Haemolysin-type calcium binding-related" evidence="9">
    <location>
        <begin position="1176"/>
        <end position="1213"/>
    </location>
</feature>
<evidence type="ECO:0000256" key="7">
    <source>
        <dbReference type="ARBA" id="ARBA00023026"/>
    </source>
</evidence>
<feature type="domain" description="Haemolysin-type calcium binding-related" evidence="9">
    <location>
        <begin position="1425"/>
        <end position="1467"/>
    </location>
</feature>
<dbReference type="InterPro" id="IPR050557">
    <property type="entry name" value="RTX_toxin/Mannuronan_C5-epim"/>
</dbReference>
<evidence type="ECO:0000256" key="4">
    <source>
        <dbReference type="ARBA" id="ARBA00022656"/>
    </source>
</evidence>
<evidence type="ECO:0000256" key="3">
    <source>
        <dbReference type="ARBA" id="ARBA00022525"/>
    </source>
</evidence>
<reference evidence="10 11" key="1">
    <citation type="submission" date="2020-07" db="EMBL/GenBank/DDBJ databases">
        <title>Genomic analyses of the natural microbiome of Caenorhabditis elegans.</title>
        <authorList>
            <person name="Samuel B."/>
        </authorList>
    </citation>
    <scope>NUCLEOTIDE SEQUENCE [LARGE SCALE GENOMIC DNA]</scope>
    <source>
        <strain evidence="10 11">BIGb0408</strain>
    </source>
</reference>
<dbReference type="EMBL" id="JACBYV010000001">
    <property type="protein sequence ID" value="NYH72978.1"/>
    <property type="molecule type" value="Genomic_DNA"/>
</dbReference>
<feature type="domain" description="Haemolysin-type calcium binding-related" evidence="9">
    <location>
        <begin position="1987"/>
        <end position="2022"/>
    </location>
</feature>
<dbReference type="GO" id="GO:0016020">
    <property type="term" value="C:membrane"/>
    <property type="evidence" value="ECO:0007669"/>
    <property type="project" value="UniProtKB-SubCell"/>
</dbReference>
<dbReference type="Pfam" id="PF06594">
    <property type="entry name" value="HCBP_related"/>
    <property type="match status" value="9"/>
</dbReference>
<dbReference type="GO" id="GO:0005509">
    <property type="term" value="F:calcium ion binding"/>
    <property type="evidence" value="ECO:0007669"/>
    <property type="project" value="InterPro"/>
</dbReference>
<dbReference type="InterPro" id="IPR011049">
    <property type="entry name" value="Serralysin-like_metalloprot_C"/>
</dbReference>
<name>A0A7Y9XKC1_9GAMM</name>
<dbReference type="RefSeq" id="WP_306456079.1">
    <property type="nucleotide sequence ID" value="NZ_JACBYV010000001.1"/>
</dbReference>
<evidence type="ECO:0000313" key="10">
    <source>
        <dbReference type="EMBL" id="NYH72978.1"/>
    </source>
</evidence>
<organism evidence="10 11">
    <name type="scientific">Phytopseudomonas flavescens</name>
    <dbReference type="NCBI Taxonomy" id="29435"/>
    <lineage>
        <taxon>Bacteria</taxon>
        <taxon>Pseudomonadati</taxon>
        <taxon>Pseudomonadota</taxon>
        <taxon>Gammaproteobacteria</taxon>
        <taxon>Pseudomonadales</taxon>
        <taxon>Pseudomonadaceae</taxon>
        <taxon>Phytopseudomonas</taxon>
    </lineage>
</organism>
<dbReference type="InterPro" id="IPR010566">
    <property type="entry name" value="Haemolys_ca-bd"/>
</dbReference>
<evidence type="ECO:0000256" key="1">
    <source>
        <dbReference type="ARBA" id="ARBA00004370"/>
    </source>
</evidence>
<evidence type="ECO:0000256" key="5">
    <source>
        <dbReference type="ARBA" id="ARBA00022737"/>
    </source>
</evidence>
<dbReference type="Pfam" id="PF00353">
    <property type="entry name" value="HemolysinCabind"/>
    <property type="match status" value="22"/>
</dbReference>
<gene>
    <name evidence="10" type="ORF">FHR27_001588</name>
</gene>
<keyword evidence="4" id="KW-0800">Toxin</keyword>
<feature type="domain" description="Haemolysin-type calcium binding-related" evidence="9">
    <location>
        <begin position="1015"/>
        <end position="1057"/>
    </location>
</feature>
<keyword evidence="5" id="KW-0677">Repeat</keyword>
<dbReference type="PRINTS" id="PR00313">
    <property type="entry name" value="CABNDNGRPT"/>
</dbReference>
<dbReference type="InterPro" id="IPR018511">
    <property type="entry name" value="Hemolysin-typ_Ca-bd_CS"/>
</dbReference>
<dbReference type="GO" id="GO:0090729">
    <property type="term" value="F:toxin activity"/>
    <property type="evidence" value="ECO:0007669"/>
    <property type="project" value="UniProtKB-KW"/>
</dbReference>
<comment type="caution">
    <text evidence="10">The sequence shown here is derived from an EMBL/GenBank/DDBJ whole genome shotgun (WGS) entry which is preliminary data.</text>
</comment>
<dbReference type="InterPro" id="IPR003995">
    <property type="entry name" value="RTX_toxin_determinant-A"/>
</dbReference>
<dbReference type="InterPro" id="IPR001343">
    <property type="entry name" value="Hemolysn_Ca-bd"/>
</dbReference>
<comment type="subcellular location">
    <subcellularLocation>
        <location evidence="1">Membrane</location>
    </subcellularLocation>
    <subcellularLocation>
        <location evidence="2">Secreted</location>
    </subcellularLocation>
</comment>